<organism evidence="1">
    <name type="scientific">Craspedostauros australis</name>
    <dbReference type="NCBI Taxonomy" id="1486917"/>
    <lineage>
        <taxon>Eukaryota</taxon>
        <taxon>Sar</taxon>
        <taxon>Stramenopiles</taxon>
        <taxon>Ochrophyta</taxon>
        <taxon>Bacillariophyta</taxon>
        <taxon>Bacillariophyceae</taxon>
        <taxon>Bacillariophycidae</taxon>
        <taxon>Naviculales</taxon>
        <taxon>Naviculaceae</taxon>
        <taxon>Craspedostauros</taxon>
    </lineage>
</organism>
<gene>
    <name evidence="1" type="ORF">CAUS1442_LOCUS4563</name>
</gene>
<evidence type="ECO:0000313" key="1">
    <source>
        <dbReference type="EMBL" id="CAD8332463.1"/>
    </source>
</evidence>
<proteinExistence type="predicted"/>
<accession>A0A7R9WQW5</accession>
<dbReference type="EMBL" id="HBEF01007303">
    <property type="protein sequence ID" value="CAD8332463.1"/>
    <property type="molecule type" value="Transcribed_RNA"/>
</dbReference>
<name>A0A7R9WQW5_9STRA</name>
<protein>
    <submittedName>
        <fullName evidence="1">Uncharacterized protein</fullName>
    </submittedName>
</protein>
<dbReference type="AlphaFoldDB" id="A0A7R9WQW5"/>
<reference evidence="1" key="1">
    <citation type="submission" date="2021-01" db="EMBL/GenBank/DDBJ databases">
        <authorList>
            <person name="Corre E."/>
            <person name="Pelletier E."/>
            <person name="Niang G."/>
            <person name="Scheremetjew M."/>
            <person name="Finn R."/>
            <person name="Kale V."/>
            <person name="Holt S."/>
            <person name="Cochrane G."/>
            <person name="Meng A."/>
            <person name="Brown T."/>
            <person name="Cohen L."/>
        </authorList>
    </citation>
    <scope>NUCLEOTIDE SEQUENCE</scope>
    <source>
        <strain evidence="1">CCMP3328</strain>
    </source>
</reference>
<sequence length="413" mass="47348">MQASAANNETVDACERAWKVLKCEPDHEPPVYEGGTQEKQPFMPSLRTPIRCMDLTQDVWDSIQQRGYSFDDLHAFAQKWSTVQFGNDLRISNNAFYDRSHWQEVVRTRDKYVRVCVRVRKSVAHGHGEITAALRQDMAAVLELISQCTKPTGLRLEGSMNLYREIIHPAGIQFTKMELQAIQNVVADDLLEISSATTNLHINYVSFADDGDSLLTQLTGFPSTLQELCINNSTGISTQNMSAILRRAKARTIWLCGALSFEEELECVCANKNIVKIASVQELRHRSQLLDLLLRVLGTDSIREIFFLSPVHEYHLDPDMINEIYDKTKANKVIQHIWVGTFEQMLKWRSRIVPLLAANRLRSRHIDRLQELVKHGDYLSNCLLVLQRHGTLRRDADYLFEMLRKAPGHLRYA</sequence>